<proteinExistence type="predicted"/>
<dbReference type="PANTHER" id="PTHR36032">
    <property type="entry name" value="PHOSPHOPANTOTHENATE--CYSTEINE LIGASE 2"/>
    <property type="match status" value="1"/>
</dbReference>
<gene>
    <name evidence="2" type="ORF">Cni_G09613</name>
</gene>
<dbReference type="EMBL" id="CP136892">
    <property type="protein sequence ID" value="WOL00900.1"/>
    <property type="molecule type" value="Genomic_DNA"/>
</dbReference>
<keyword evidence="3" id="KW-1185">Reference proteome</keyword>
<dbReference type="AlphaFoldDB" id="A0AAQ3Q9T6"/>
<feature type="compositionally biased region" description="Basic and acidic residues" evidence="1">
    <location>
        <begin position="26"/>
        <end position="45"/>
    </location>
</feature>
<evidence type="ECO:0000313" key="3">
    <source>
        <dbReference type="Proteomes" id="UP001327560"/>
    </source>
</evidence>
<reference evidence="2 3" key="1">
    <citation type="submission" date="2023-10" db="EMBL/GenBank/DDBJ databases">
        <title>Chromosome-scale genome assembly provides insights into flower coloration mechanisms of Canna indica.</title>
        <authorList>
            <person name="Li C."/>
        </authorList>
    </citation>
    <scope>NUCLEOTIDE SEQUENCE [LARGE SCALE GENOMIC DNA]</scope>
    <source>
        <tissue evidence="2">Flower</tissue>
    </source>
</reference>
<organism evidence="2 3">
    <name type="scientific">Canna indica</name>
    <name type="common">Indian-shot</name>
    <dbReference type="NCBI Taxonomy" id="4628"/>
    <lineage>
        <taxon>Eukaryota</taxon>
        <taxon>Viridiplantae</taxon>
        <taxon>Streptophyta</taxon>
        <taxon>Embryophyta</taxon>
        <taxon>Tracheophyta</taxon>
        <taxon>Spermatophyta</taxon>
        <taxon>Magnoliopsida</taxon>
        <taxon>Liliopsida</taxon>
        <taxon>Zingiberales</taxon>
        <taxon>Cannaceae</taxon>
        <taxon>Canna</taxon>
    </lineage>
</organism>
<evidence type="ECO:0000256" key="1">
    <source>
        <dbReference type="SAM" id="MobiDB-lite"/>
    </source>
</evidence>
<protein>
    <submittedName>
        <fullName evidence="2">Uncharacterized protein</fullName>
    </submittedName>
</protein>
<accession>A0AAQ3Q9T6</accession>
<name>A0AAQ3Q9T6_9LILI</name>
<evidence type="ECO:0000313" key="2">
    <source>
        <dbReference type="EMBL" id="WOL00900.1"/>
    </source>
</evidence>
<dbReference type="PANTHER" id="PTHR36032:SF1">
    <property type="entry name" value="PHOSPHOPANTOTHENATE--CYSTEINE LIGASE 2"/>
    <property type="match status" value="1"/>
</dbReference>
<sequence length="157" mass="17231">MLENASENVKRFVPPPSRNRSINRRRSGDRFDKVNYSHGADDEKSQASYTRNFSAVEHGEIGNNNVANENVHPKLIQLQGCSSSLAVQFLTDRWAAAVHLLEDPSSDVSARPVIYSGASGSSWVHSKLPQPVDFLVELQCRMNKANSNAGSTASDDC</sequence>
<dbReference type="Proteomes" id="UP001327560">
    <property type="component" value="Chromosome 3"/>
</dbReference>
<feature type="region of interest" description="Disordered" evidence="1">
    <location>
        <begin position="1"/>
        <end position="46"/>
    </location>
</feature>